<dbReference type="GO" id="GO:1902412">
    <property type="term" value="P:regulation of mitotic cytokinesis"/>
    <property type="evidence" value="ECO:0007669"/>
    <property type="project" value="TreeGrafter"/>
</dbReference>
<dbReference type="InterPro" id="IPR003591">
    <property type="entry name" value="Leu-rich_rpt_typical-subtyp"/>
</dbReference>
<keyword evidence="5" id="KW-1185">Reference proteome</keyword>
<dbReference type="PROSITE" id="PS51450">
    <property type="entry name" value="LRR"/>
    <property type="match status" value="2"/>
</dbReference>
<evidence type="ECO:0000313" key="5">
    <source>
        <dbReference type="Proteomes" id="UP000190274"/>
    </source>
</evidence>
<dbReference type="Gene3D" id="3.80.10.10">
    <property type="entry name" value="Ribonuclease Inhibitor"/>
    <property type="match status" value="1"/>
</dbReference>
<feature type="region of interest" description="Disordered" evidence="3">
    <location>
        <begin position="271"/>
        <end position="353"/>
    </location>
</feature>
<dbReference type="SMART" id="SM00369">
    <property type="entry name" value="LRR_TYP"/>
    <property type="match status" value="3"/>
</dbReference>
<dbReference type="SMART" id="SM00365">
    <property type="entry name" value="LRR_SD22"/>
    <property type="match status" value="4"/>
</dbReference>
<accession>A0A1G4IQG2</accession>
<evidence type="ECO:0000313" key="4">
    <source>
        <dbReference type="EMBL" id="SCU78966.1"/>
    </source>
</evidence>
<keyword evidence="2" id="KW-0677">Repeat</keyword>
<dbReference type="SUPFAM" id="SSF52058">
    <property type="entry name" value="L domain-like"/>
    <property type="match status" value="1"/>
</dbReference>
<feature type="region of interest" description="Disordered" evidence="3">
    <location>
        <begin position="179"/>
        <end position="252"/>
    </location>
</feature>
<dbReference type="GO" id="GO:0061499">
    <property type="term" value="C:outer plaque of mitotic spindle pole body"/>
    <property type="evidence" value="ECO:0007669"/>
    <property type="project" value="TreeGrafter"/>
</dbReference>
<protein>
    <submittedName>
        <fullName evidence="4">LADA_0A08900g1_1</fullName>
    </submittedName>
</protein>
<feature type="compositionally biased region" description="Polar residues" evidence="3">
    <location>
        <begin position="179"/>
        <end position="191"/>
    </location>
</feature>
<gene>
    <name evidence="4" type="ORF">LADA_0A08900G</name>
</gene>
<dbReference type="GO" id="GO:0031028">
    <property type="term" value="P:septation initiation signaling"/>
    <property type="evidence" value="ECO:0007669"/>
    <property type="project" value="TreeGrafter"/>
</dbReference>
<dbReference type="InterPro" id="IPR025875">
    <property type="entry name" value="Leu-rich_rpt_4"/>
</dbReference>
<feature type="compositionally biased region" description="Polar residues" evidence="3">
    <location>
        <begin position="271"/>
        <end position="290"/>
    </location>
</feature>
<name>A0A1G4IQG2_9SACH</name>
<dbReference type="InterPro" id="IPR001611">
    <property type="entry name" value="Leu-rich_rpt"/>
</dbReference>
<dbReference type="OrthoDB" id="7451790at2759"/>
<dbReference type="EMBL" id="LT598460">
    <property type="protein sequence ID" value="SCU78966.1"/>
    <property type="molecule type" value="Genomic_DNA"/>
</dbReference>
<keyword evidence="1" id="KW-0433">Leucine-rich repeat</keyword>
<reference evidence="4 5" key="1">
    <citation type="submission" date="2016-03" db="EMBL/GenBank/DDBJ databases">
        <authorList>
            <person name="Devillers H."/>
        </authorList>
    </citation>
    <scope>NUCLEOTIDE SEQUENCE [LARGE SCALE GENOMIC DNA]</scope>
    <source>
        <strain evidence="4">CBS 10888</strain>
    </source>
</reference>
<dbReference type="Proteomes" id="UP000190274">
    <property type="component" value="Chromosome A"/>
</dbReference>
<feature type="compositionally biased region" description="Low complexity" evidence="3">
    <location>
        <begin position="331"/>
        <end position="341"/>
    </location>
</feature>
<dbReference type="PANTHER" id="PTHR47566">
    <property type="match status" value="1"/>
</dbReference>
<evidence type="ECO:0000256" key="3">
    <source>
        <dbReference type="SAM" id="MobiDB-lite"/>
    </source>
</evidence>
<dbReference type="AlphaFoldDB" id="A0A1G4IQG2"/>
<feature type="compositionally biased region" description="Low complexity" evidence="3">
    <location>
        <begin position="198"/>
        <end position="221"/>
    </location>
</feature>
<feature type="region of interest" description="Disordered" evidence="3">
    <location>
        <begin position="1"/>
        <end position="21"/>
    </location>
</feature>
<organism evidence="4 5">
    <name type="scientific">Lachancea dasiensis</name>
    <dbReference type="NCBI Taxonomy" id="1072105"/>
    <lineage>
        <taxon>Eukaryota</taxon>
        <taxon>Fungi</taxon>
        <taxon>Dikarya</taxon>
        <taxon>Ascomycota</taxon>
        <taxon>Saccharomycotina</taxon>
        <taxon>Saccharomycetes</taxon>
        <taxon>Saccharomycetales</taxon>
        <taxon>Saccharomycetaceae</taxon>
        <taxon>Lachancea</taxon>
    </lineage>
</organism>
<dbReference type="GO" id="GO:0035591">
    <property type="term" value="F:signaling adaptor activity"/>
    <property type="evidence" value="ECO:0007669"/>
    <property type="project" value="TreeGrafter"/>
</dbReference>
<dbReference type="PANTHER" id="PTHR47566:SF1">
    <property type="entry name" value="PROTEIN NUD1"/>
    <property type="match status" value="1"/>
</dbReference>
<dbReference type="STRING" id="1266660.A0A1G4IQG2"/>
<dbReference type="InterPro" id="IPR052574">
    <property type="entry name" value="CDIRP"/>
</dbReference>
<evidence type="ECO:0000256" key="1">
    <source>
        <dbReference type="ARBA" id="ARBA00022614"/>
    </source>
</evidence>
<evidence type="ECO:0000256" key="2">
    <source>
        <dbReference type="ARBA" id="ARBA00022737"/>
    </source>
</evidence>
<dbReference type="Pfam" id="PF12799">
    <property type="entry name" value="LRR_4"/>
    <property type="match status" value="1"/>
</dbReference>
<dbReference type="InterPro" id="IPR032675">
    <property type="entry name" value="LRR_dom_sf"/>
</dbReference>
<proteinExistence type="predicted"/>
<sequence>MSTGSSPSRLLSESLGNFHISSPTKFKSYVENDQFEGSNFNSQTKDTTSGKNYVRKLGNWSVNYGTVQQHGTDAENAEPPQWKQYMDEQAAHQDLHDKDRDALDPRSNLVVTSSLSDISLIPTNTFKHRAPKPANVDSNMDSEYSVVRDGDSAVDTDVDPAREALGVFNNVLRHQKSNFFSQEPENMNAKSISEEYDSTSSAASTSSYDSFDPSLSPSLRQRPSEPPKAMSKGPSRPLQQAGSPRRTLKLITPEDAGMIFNYKEGVWDQPSNAADMSTSGAQDESSQSKIVSFKLPRTRPERSIVDDTPLSTPQVDRKFLSQGDFIEESQSRSTSDKSTSTMRHISPMPADTTHNLVDNVTSVSEVDSSFRIAKSAVISALVDTIPRKEAWEHVTELSLKNRGLGSLVGLKEMTPGLVELNVSENNINSLQGAPPRIVRLCCSNNRIGSYCRLDGLEHLEDLDMSHNLLSTNLSLLAGCLHLRDVNLAQNSIVSLQGLSESRARVETLNLARNRLIGPLDFAEFVSLERDRPNFLTHLRELDLSGNKITRIKNLHLLKNLRVLKLDGNPLESLTGNNSSSLRNLGLLGCSALESLGHFPQLRILRVSGESLQIKELPETLEHFELVNSPPEAIPWDILPTVLRKLRLTRVGIQELPKQLATRCAGLHTLSIAENDLKSWARLIERLPGNLQMLDIRKNPLSQFQEEADRRSMTEVVALALPSLKRICL</sequence>